<accession>A0A174ZEH9</accession>
<feature type="compositionally biased region" description="Basic and acidic residues" evidence="1">
    <location>
        <begin position="73"/>
        <end position="98"/>
    </location>
</feature>
<proteinExistence type="predicted"/>
<dbReference type="AlphaFoldDB" id="A0A174ZEH9"/>
<evidence type="ECO:0000313" key="2">
    <source>
        <dbReference type="EMBL" id="CUQ84287.1"/>
    </source>
</evidence>
<gene>
    <name evidence="2" type="ORF">ERS852492_01380</name>
</gene>
<feature type="region of interest" description="Disordered" evidence="1">
    <location>
        <begin position="66"/>
        <end position="98"/>
    </location>
</feature>
<dbReference type="Proteomes" id="UP000095780">
    <property type="component" value="Unassembled WGS sequence"/>
</dbReference>
<sequence length="98" mass="11147">MGKEEKRVLTLDKYEHGVVVNALNEMRNDLLEEQRSTDIVDEVLLKAIDAPTKKVKVIRVPEKSQDFLGGGRATERESLCPEGAKREQRSLRGRDEAR</sequence>
<name>A0A174ZEH9_9FIRM</name>
<dbReference type="EMBL" id="CZBV01000003">
    <property type="protein sequence ID" value="CUQ84287.1"/>
    <property type="molecule type" value="Genomic_DNA"/>
</dbReference>
<organism evidence="2 3">
    <name type="scientific">Lachnospira eligens</name>
    <dbReference type="NCBI Taxonomy" id="39485"/>
    <lineage>
        <taxon>Bacteria</taxon>
        <taxon>Bacillati</taxon>
        <taxon>Bacillota</taxon>
        <taxon>Clostridia</taxon>
        <taxon>Lachnospirales</taxon>
        <taxon>Lachnospiraceae</taxon>
        <taxon>Lachnospira</taxon>
    </lineage>
</organism>
<evidence type="ECO:0000313" key="3">
    <source>
        <dbReference type="Proteomes" id="UP000095780"/>
    </source>
</evidence>
<evidence type="ECO:0000256" key="1">
    <source>
        <dbReference type="SAM" id="MobiDB-lite"/>
    </source>
</evidence>
<reference evidence="2 3" key="1">
    <citation type="submission" date="2015-09" db="EMBL/GenBank/DDBJ databases">
        <authorList>
            <consortium name="Pathogen Informatics"/>
        </authorList>
    </citation>
    <scope>NUCLEOTIDE SEQUENCE [LARGE SCALE GENOMIC DNA]</scope>
    <source>
        <strain evidence="2 3">2789STDY5834878</strain>
    </source>
</reference>
<protein>
    <submittedName>
        <fullName evidence="2">Uncharacterized protein</fullName>
    </submittedName>
</protein>
<dbReference type="RefSeq" id="WP_055286785.1">
    <property type="nucleotide sequence ID" value="NZ_CABIXW010000003.1"/>
</dbReference>